<gene>
    <name evidence="3" type="ORF">AVDCRST_MAG68-4932</name>
</gene>
<name>A0A6J4MUC1_9BACT</name>
<feature type="region of interest" description="Disordered" evidence="1">
    <location>
        <begin position="1"/>
        <end position="36"/>
    </location>
</feature>
<dbReference type="AlphaFoldDB" id="A0A6J4MUC1"/>
<accession>A0A6J4MUC1</accession>
<dbReference type="EMBL" id="CADCTW010000222">
    <property type="protein sequence ID" value="CAA9366767.1"/>
    <property type="molecule type" value="Genomic_DNA"/>
</dbReference>
<protein>
    <submittedName>
        <fullName evidence="3">Uncharacterized protein</fullName>
    </submittedName>
</protein>
<organism evidence="3">
    <name type="scientific">uncultured Gemmatimonadota bacterium</name>
    <dbReference type="NCBI Taxonomy" id="203437"/>
    <lineage>
        <taxon>Bacteria</taxon>
        <taxon>Pseudomonadati</taxon>
        <taxon>Gemmatimonadota</taxon>
        <taxon>environmental samples</taxon>
    </lineage>
</organism>
<reference evidence="3" key="1">
    <citation type="submission" date="2020-02" db="EMBL/GenBank/DDBJ databases">
        <authorList>
            <person name="Meier V. D."/>
        </authorList>
    </citation>
    <scope>NUCLEOTIDE SEQUENCE</scope>
    <source>
        <strain evidence="3">AVDCRST_MAG68</strain>
    </source>
</reference>
<evidence type="ECO:0000256" key="2">
    <source>
        <dbReference type="SAM" id="Phobius"/>
    </source>
</evidence>
<feature type="transmembrane region" description="Helical" evidence="2">
    <location>
        <begin position="45"/>
        <end position="62"/>
    </location>
</feature>
<evidence type="ECO:0000256" key="1">
    <source>
        <dbReference type="SAM" id="MobiDB-lite"/>
    </source>
</evidence>
<keyword evidence="2" id="KW-0472">Membrane</keyword>
<feature type="transmembrane region" description="Helical" evidence="2">
    <location>
        <begin position="68"/>
        <end position="87"/>
    </location>
</feature>
<sequence>MTLRSAPGYFLTMPRPTPSTRTPARAATASASDTESSLRFSVPNLALLAAGVAAIIVGYVLLAGGSTVGAPLLLVLGYAVLIPLGIIW</sequence>
<keyword evidence="2" id="KW-1133">Transmembrane helix</keyword>
<evidence type="ECO:0000313" key="3">
    <source>
        <dbReference type="EMBL" id="CAA9366767.1"/>
    </source>
</evidence>
<proteinExistence type="predicted"/>
<feature type="compositionally biased region" description="Low complexity" evidence="1">
    <location>
        <begin position="18"/>
        <end position="32"/>
    </location>
</feature>
<keyword evidence="2" id="KW-0812">Transmembrane</keyword>